<protein>
    <submittedName>
        <fullName evidence="2">Uncharacterized protein</fullName>
    </submittedName>
</protein>
<organism evidence="2 3">
    <name type="scientific">Leptospira wolffii</name>
    <dbReference type="NCBI Taxonomy" id="409998"/>
    <lineage>
        <taxon>Bacteria</taxon>
        <taxon>Pseudomonadati</taxon>
        <taxon>Spirochaetota</taxon>
        <taxon>Spirochaetia</taxon>
        <taxon>Leptospirales</taxon>
        <taxon>Leptospiraceae</taxon>
        <taxon>Leptospira</taxon>
    </lineage>
</organism>
<evidence type="ECO:0000313" key="3">
    <source>
        <dbReference type="Proteomes" id="UP000231912"/>
    </source>
</evidence>
<reference evidence="2 3" key="1">
    <citation type="submission" date="2017-07" db="EMBL/GenBank/DDBJ databases">
        <title>Leptospira spp. isolated from tropical soils.</title>
        <authorList>
            <person name="Thibeaux R."/>
            <person name="Iraola G."/>
            <person name="Ferres I."/>
            <person name="Bierque E."/>
            <person name="Girault D."/>
            <person name="Soupe-Gilbert M.-E."/>
            <person name="Picardeau M."/>
            <person name="Goarant C."/>
        </authorList>
    </citation>
    <scope>NUCLEOTIDE SEQUENCE [LARGE SCALE GENOMIC DNA]</scope>
    <source>
        <strain evidence="2 3">FH2-C-A2</strain>
    </source>
</reference>
<dbReference type="AlphaFoldDB" id="A0A2M9ZAI3"/>
<evidence type="ECO:0000256" key="1">
    <source>
        <dbReference type="SAM" id="Phobius"/>
    </source>
</evidence>
<comment type="caution">
    <text evidence="2">The sequence shown here is derived from an EMBL/GenBank/DDBJ whole genome shotgun (WGS) entry which is preliminary data.</text>
</comment>
<sequence length="159" mass="18671">MEGGKFHVEYAIGSFVSEGRSFPVEHMDEYVYYKRIKESLENKIAMTNNLSPGGETINVEIHIISEIEKPSDIWVNANRWSLRIVPLWFSHRLEVQYLVRNGPTPRRYSYKMDYDIYYSFIFAPAVLIGPFFERYRNFPAARIADSVDIFLNDISKTEE</sequence>
<keyword evidence="1" id="KW-0812">Transmembrane</keyword>
<gene>
    <name evidence="2" type="ORF">CH371_13640</name>
</gene>
<proteinExistence type="predicted"/>
<dbReference type="EMBL" id="NPDT01000005">
    <property type="protein sequence ID" value="PJZ65429.1"/>
    <property type="molecule type" value="Genomic_DNA"/>
</dbReference>
<feature type="transmembrane region" description="Helical" evidence="1">
    <location>
        <begin position="116"/>
        <end position="132"/>
    </location>
</feature>
<accession>A0A2M9ZAI3</accession>
<keyword evidence="1" id="KW-1133">Transmembrane helix</keyword>
<keyword evidence="1" id="KW-0472">Membrane</keyword>
<dbReference type="Proteomes" id="UP000231912">
    <property type="component" value="Unassembled WGS sequence"/>
</dbReference>
<evidence type="ECO:0000313" key="2">
    <source>
        <dbReference type="EMBL" id="PJZ65429.1"/>
    </source>
</evidence>
<name>A0A2M9ZAI3_9LEPT</name>